<dbReference type="AlphaFoldDB" id="A0A365H3N7"/>
<proteinExistence type="predicted"/>
<gene>
    <name evidence="1" type="ORF">DPM19_18865</name>
</gene>
<organism evidence="1 2">
    <name type="scientific">Actinomadura craniellae</name>
    <dbReference type="NCBI Taxonomy" id="2231787"/>
    <lineage>
        <taxon>Bacteria</taxon>
        <taxon>Bacillati</taxon>
        <taxon>Actinomycetota</taxon>
        <taxon>Actinomycetes</taxon>
        <taxon>Streptosporangiales</taxon>
        <taxon>Thermomonosporaceae</taxon>
        <taxon>Actinomadura</taxon>
    </lineage>
</organism>
<keyword evidence="2" id="KW-1185">Reference proteome</keyword>
<dbReference type="SUPFAM" id="SSF143100">
    <property type="entry name" value="TTHA1013/TTHA0281-like"/>
    <property type="match status" value="1"/>
</dbReference>
<comment type="caution">
    <text evidence="1">The sequence shown here is derived from an EMBL/GenBank/DDBJ whole genome shotgun (WGS) entry which is preliminary data.</text>
</comment>
<reference evidence="1 2" key="1">
    <citation type="submission" date="2018-06" db="EMBL/GenBank/DDBJ databases">
        <title>Actinomadura craniellae sp. nov. isolated from marine sponge Craniella sp.</title>
        <authorList>
            <person name="Li L."/>
            <person name="Xu Q.H."/>
            <person name="Lin H.W."/>
            <person name="Lu Y.H."/>
        </authorList>
    </citation>
    <scope>NUCLEOTIDE SEQUENCE [LARGE SCALE GENOMIC DNA]</scope>
    <source>
        <strain evidence="1 2">LHW63021</strain>
    </source>
</reference>
<dbReference type="EMBL" id="QLYX01000008">
    <property type="protein sequence ID" value="RAY13724.1"/>
    <property type="molecule type" value="Genomic_DNA"/>
</dbReference>
<evidence type="ECO:0008006" key="3">
    <source>
        <dbReference type="Google" id="ProtNLM"/>
    </source>
</evidence>
<evidence type="ECO:0000313" key="2">
    <source>
        <dbReference type="Proteomes" id="UP000251891"/>
    </source>
</evidence>
<name>A0A365H3N7_9ACTN</name>
<evidence type="ECO:0000313" key="1">
    <source>
        <dbReference type="EMBL" id="RAY13724.1"/>
    </source>
</evidence>
<dbReference type="Proteomes" id="UP000251891">
    <property type="component" value="Unassembled WGS sequence"/>
</dbReference>
<dbReference type="RefSeq" id="WP_111869263.1">
    <property type="nucleotide sequence ID" value="NZ_QLYX01000008.1"/>
</dbReference>
<dbReference type="OrthoDB" id="3298349at2"/>
<dbReference type="InterPro" id="IPR035069">
    <property type="entry name" value="TTHA1013/TTHA0281-like"/>
</dbReference>
<dbReference type="Gene3D" id="3.30.160.250">
    <property type="match status" value="1"/>
</dbReference>
<accession>A0A365H3N7</accession>
<sequence length="68" mass="7269">MKQMVQIPYELKQEEDGTWGAHASFPSGGAHGVGDTPEEAVADLYEAVSLIIEEFGVPPVLTIVQDVA</sequence>
<protein>
    <recommendedName>
        <fullName evidence="3">Type II toxin-antitoxin system HicB family antitoxin</fullName>
    </recommendedName>
</protein>